<protein>
    <submittedName>
        <fullName evidence="5">Sugar ABC transporter ATP-binding protein</fullName>
    </submittedName>
</protein>
<dbReference type="RefSeq" id="WP_148133012.1">
    <property type="nucleotide sequence ID" value="NZ_CP017634.1"/>
</dbReference>
<sequence length="376" mass="42048">MASLYLKNLSKTYPGRVMAVRDFSLEIKDQEFLILVGPSGCGKTTVLRMIAGLEEISSGELYIDDRLVNDVAAKDRDIAMVFQNYALYPHLSVYDNMAFGLKLRKIPKAEIRKNVQEAARILALEDLLKRKPKELSGGQRQRVALGRAIVRKPKVFLMDEPLSNLDAQLRAQMRIEIAKLHKNLQTTFVYVTHDQTEAMTMGTRIVVMKDGLIQQIDSPQSIYDHPVNMFVAGFLGSPGMNFLEVLIIEQNGCIFAKLADALLPVPAAGGQKLKEQGYLDQEVVLGIRAEHLCGNGDFLDRHPECALRGRLEFTELRGAETYHYVRIAGREVVVRVSPELPAETGQEVRVGFNMSKAHFFDQESEVNVKSLLNSGS</sequence>
<evidence type="ECO:0000259" key="4">
    <source>
        <dbReference type="PROSITE" id="PS50893"/>
    </source>
</evidence>
<accession>A0A3G1KN17</accession>
<dbReference type="NCBIfam" id="NF008653">
    <property type="entry name" value="PRK11650.1"/>
    <property type="match status" value="1"/>
</dbReference>
<dbReference type="PROSITE" id="PS50893">
    <property type="entry name" value="ABC_TRANSPORTER_2"/>
    <property type="match status" value="1"/>
</dbReference>
<dbReference type="InterPro" id="IPR027417">
    <property type="entry name" value="P-loop_NTPase"/>
</dbReference>
<evidence type="ECO:0000256" key="1">
    <source>
        <dbReference type="ARBA" id="ARBA00022448"/>
    </source>
</evidence>
<keyword evidence="3 5" id="KW-0067">ATP-binding</keyword>
<dbReference type="InterPro" id="IPR047641">
    <property type="entry name" value="ABC_transpr_MalK/UgpC-like"/>
</dbReference>
<dbReference type="Proteomes" id="UP000323521">
    <property type="component" value="Chromosome"/>
</dbReference>
<dbReference type="SUPFAM" id="SSF52540">
    <property type="entry name" value="P-loop containing nucleoside triphosphate hydrolases"/>
    <property type="match status" value="1"/>
</dbReference>
<dbReference type="InterPro" id="IPR040582">
    <property type="entry name" value="OB_MalK-like"/>
</dbReference>
<dbReference type="InterPro" id="IPR015855">
    <property type="entry name" value="ABC_transpr_MalK-like"/>
</dbReference>
<dbReference type="Pfam" id="PF00005">
    <property type="entry name" value="ABC_tran"/>
    <property type="match status" value="1"/>
</dbReference>
<dbReference type="PROSITE" id="PS00211">
    <property type="entry name" value="ABC_TRANSPORTER_1"/>
    <property type="match status" value="1"/>
</dbReference>
<dbReference type="GO" id="GO:0008643">
    <property type="term" value="P:carbohydrate transport"/>
    <property type="evidence" value="ECO:0007669"/>
    <property type="project" value="InterPro"/>
</dbReference>
<evidence type="ECO:0000256" key="3">
    <source>
        <dbReference type="ARBA" id="ARBA00022840"/>
    </source>
</evidence>
<feature type="domain" description="ABC transporter" evidence="4">
    <location>
        <begin position="4"/>
        <end position="235"/>
    </location>
</feature>
<reference evidence="5 6" key="1">
    <citation type="submission" date="2016-10" db="EMBL/GenBank/DDBJ databases">
        <title>Complete Genome Sequence of Peptococcaceae strain DCMF.</title>
        <authorList>
            <person name="Edwards R.J."/>
            <person name="Holland S.I."/>
            <person name="Deshpande N.P."/>
            <person name="Wong Y.K."/>
            <person name="Ertan H."/>
            <person name="Manefield M."/>
            <person name="Russell T.L."/>
            <person name="Lee M.J."/>
        </authorList>
    </citation>
    <scope>NUCLEOTIDE SEQUENCE [LARGE SCALE GENOMIC DNA]</scope>
    <source>
        <strain evidence="5 6">DCMF</strain>
    </source>
</reference>
<keyword evidence="1" id="KW-0813">Transport</keyword>
<name>A0A3G1KN17_FORW1</name>
<dbReference type="SMART" id="SM00382">
    <property type="entry name" value="AAA"/>
    <property type="match status" value="1"/>
</dbReference>
<evidence type="ECO:0000313" key="6">
    <source>
        <dbReference type="Proteomes" id="UP000323521"/>
    </source>
</evidence>
<dbReference type="SUPFAM" id="SSF50331">
    <property type="entry name" value="MOP-like"/>
    <property type="match status" value="1"/>
</dbReference>
<gene>
    <name evidence="5" type="ORF">DCMF_02680</name>
</gene>
<evidence type="ECO:0000313" key="5">
    <source>
        <dbReference type="EMBL" id="ATW23847.1"/>
    </source>
</evidence>
<dbReference type="GO" id="GO:0140359">
    <property type="term" value="F:ABC-type transporter activity"/>
    <property type="evidence" value="ECO:0007669"/>
    <property type="project" value="InterPro"/>
</dbReference>
<dbReference type="KEGG" id="fwa:DCMF_02680"/>
<organism evidence="5 6">
    <name type="scientific">Formimonas warabiya</name>
    <dbReference type="NCBI Taxonomy" id="1761012"/>
    <lineage>
        <taxon>Bacteria</taxon>
        <taxon>Bacillati</taxon>
        <taxon>Bacillota</taxon>
        <taxon>Clostridia</taxon>
        <taxon>Eubacteriales</taxon>
        <taxon>Peptococcaceae</taxon>
        <taxon>Candidatus Formimonas</taxon>
    </lineage>
</organism>
<dbReference type="GO" id="GO:0005524">
    <property type="term" value="F:ATP binding"/>
    <property type="evidence" value="ECO:0007669"/>
    <property type="project" value="UniProtKB-KW"/>
</dbReference>
<dbReference type="InterPro" id="IPR003439">
    <property type="entry name" value="ABC_transporter-like_ATP-bd"/>
</dbReference>
<dbReference type="CDD" id="cd03301">
    <property type="entry name" value="ABC_MalK_N"/>
    <property type="match status" value="1"/>
</dbReference>
<dbReference type="FunFam" id="3.40.50.300:FF:000042">
    <property type="entry name" value="Maltose/maltodextrin ABC transporter, ATP-binding protein"/>
    <property type="match status" value="1"/>
</dbReference>
<dbReference type="GO" id="GO:0016887">
    <property type="term" value="F:ATP hydrolysis activity"/>
    <property type="evidence" value="ECO:0007669"/>
    <property type="project" value="InterPro"/>
</dbReference>
<keyword evidence="6" id="KW-1185">Reference proteome</keyword>
<dbReference type="InterPro" id="IPR012340">
    <property type="entry name" value="NA-bd_OB-fold"/>
</dbReference>
<dbReference type="InterPro" id="IPR003593">
    <property type="entry name" value="AAA+_ATPase"/>
</dbReference>
<dbReference type="AlphaFoldDB" id="A0A3G1KN17"/>
<dbReference type="OrthoDB" id="9802264at2"/>
<dbReference type="Pfam" id="PF17912">
    <property type="entry name" value="OB_MalK"/>
    <property type="match status" value="1"/>
</dbReference>
<keyword evidence="2" id="KW-0547">Nucleotide-binding</keyword>
<evidence type="ECO:0000256" key="2">
    <source>
        <dbReference type="ARBA" id="ARBA00022741"/>
    </source>
</evidence>
<dbReference type="Gene3D" id="2.40.50.100">
    <property type="match status" value="1"/>
</dbReference>
<dbReference type="Gene3D" id="3.40.50.300">
    <property type="entry name" value="P-loop containing nucleotide triphosphate hydrolases"/>
    <property type="match status" value="1"/>
</dbReference>
<dbReference type="InterPro" id="IPR008995">
    <property type="entry name" value="Mo/tungstate-bd_C_term_dom"/>
</dbReference>
<dbReference type="EMBL" id="CP017634">
    <property type="protein sequence ID" value="ATW23847.1"/>
    <property type="molecule type" value="Genomic_DNA"/>
</dbReference>
<dbReference type="PANTHER" id="PTHR43875:SF1">
    <property type="entry name" value="OSMOPROTECTIVE COMPOUNDS UPTAKE ATP-BINDING PROTEIN GGTA"/>
    <property type="match status" value="1"/>
</dbReference>
<dbReference type="Gene3D" id="2.40.50.140">
    <property type="entry name" value="Nucleic acid-binding proteins"/>
    <property type="match status" value="1"/>
</dbReference>
<dbReference type="GO" id="GO:0055052">
    <property type="term" value="C:ATP-binding cassette (ABC) transporter complex, substrate-binding subunit-containing"/>
    <property type="evidence" value="ECO:0007669"/>
    <property type="project" value="TreeGrafter"/>
</dbReference>
<dbReference type="InterPro" id="IPR017871">
    <property type="entry name" value="ABC_transporter-like_CS"/>
</dbReference>
<dbReference type="PANTHER" id="PTHR43875">
    <property type="entry name" value="MALTODEXTRIN IMPORT ATP-BINDING PROTEIN MSMX"/>
    <property type="match status" value="1"/>
</dbReference>
<proteinExistence type="predicted"/>